<evidence type="ECO:0000256" key="1">
    <source>
        <dbReference type="ARBA" id="ARBA00007068"/>
    </source>
</evidence>
<comment type="caution">
    <text evidence="2">The sequence shown here is derived from an EMBL/GenBank/DDBJ whole genome shotgun (WGS) entry which is preliminary data.</text>
</comment>
<dbReference type="InterPro" id="IPR016117">
    <property type="entry name" value="ArgJ-like_dom_sf"/>
</dbReference>
<comment type="similarity">
    <text evidence="1">Belongs to the peptidase S58 family.</text>
</comment>
<sequence length="371" mass="39553">MAKARLRDLGITLGQMQPGPLNAITDVDGIRVGFSTLIRDEPHVVRTGVTALWPADDIYTDFMFAGMHSFNGNGEMTGSHWINEQGLLAAPITITNTHAVGVARDAICVHAARRGIDQAWHLPVAAETWDGWLSDAETFPVTLDMAIEALDSAKAGPVLEGNIGGGTGMITHEFKGGTGTASRRLSAEDGGWTVGALVQSNYGRRSLLRCGHAPVGLELTTDVVTSAHAERKAEQGSIIVILATDAPLLPIQCQRLARRATTGLAWVGGIGSNGSGDIFLAFSTSNRVPLKSKMTDVRMLGMEECTPLFQAAAEATEEAIWNALCAAETMTGYKGRTAYAVPHDLLKQAVAQYTRRDGTLCRKELTSLSPD</sequence>
<proteinExistence type="inferred from homology"/>
<protein>
    <submittedName>
        <fullName evidence="2">P1 family peptidase</fullName>
    </submittedName>
</protein>
<dbReference type="PANTHER" id="PTHR36512">
    <property type="entry name" value="D-AMINOPEPTIDASE"/>
    <property type="match status" value="1"/>
</dbReference>
<evidence type="ECO:0000313" key="2">
    <source>
        <dbReference type="EMBL" id="MDY0872730.1"/>
    </source>
</evidence>
<dbReference type="EMBL" id="JAXCLX010000002">
    <property type="protein sequence ID" value="MDY0872730.1"/>
    <property type="molecule type" value="Genomic_DNA"/>
</dbReference>
<reference evidence="2 3" key="1">
    <citation type="journal article" date="2013" name="Antonie Van Leeuwenhoek">
        <title>Dongia rigui sp. nov., isolated from freshwater of a large wetland in Korea.</title>
        <authorList>
            <person name="Baik K.S."/>
            <person name="Hwang Y.M."/>
            <person name="Choi J.S."/>
            <person name="Kwon J."/>
            <person name="Seong C.N."/>
        </authorList>
    </citation>
    <scope>NUCLEOTIDE SEQUENCE [LARGE SCALE GENOMIC DNA]</scope>
    <source>
        <strain evidence="2 3">04SU4-P</strain>
    </source>
</reference>
<dbReference type="SUPFAM" id="SSF56266">
    <property type="entry name" value="DmpA/ArgJ-like"/>
    <property type="match status" value="1"/>
</dbReference>
<name>A0ABU5DZN1_9PROT</name>
<dbReference type="CDD" id="cd02253">
    <property type="entry name" value="DmpA"/>
    <property type="match status" value="1"/>
</dbReference>
<dbReference type="InterPro" id="IPR005321">
    <property type="entry name" value="Peptidase_S58_DmpA"/>
</dbReference>
<dbReference type="Gene3D" id="3.60.70.12">
    <property type="entry name" value="L-amino peptidase D-ALA esterase/amidase"/>
    <property type="match status" value="1"/>
</dbReference>
<gene>
    <name evidence="2" type="ORF">SMD31_12380</name>
</gene>
<dbReference type="Pfam" id="PF03576">
    <property type="entry name" value="Peptidase_S58"/>
    <property type="match status" value="1"/>
</dbReference>
<accession>A0ABU5DZN1</accession>
<organism evidence="2 3">
    <name type="scientific">Dongia rigui</name>
    <dbReference type="NCBI Taxonomy" id="940149"/>
    <lineage>
        <taxon>Bacteria</taxon>
        <taxon>Pseudomonadati</taxon>
        <taxon>Pseudomonadota</taxon>
        <taxon>Alphaproteobacteria</taxon>
        <taxon>Rhodospirillales</taxon>
        <taxon>Dongiaceae</taxon>
        <taxon>Dongia</taxon>
    </lineage>
</organism>
<dbReference type="RefSeq" id="WP_320501204.1">
    <property type="nucleotide sequence ID" value="NZ_JAXCLX010000002.1"/>
</dbReference>
<dbReference type="PANTHER" id="PTHR36512:SF3">
    <property type="entry name" value="BLR5678 PROTEIN"/>
    <property type="match status" value="1"/>
</dbReference>
<evidence type="ECO:0000313" key="3">
    <source>
        <dbReference type="Proteomes" id="UP001271769"/>
    </source>
</evidence>
<keyword evidence="3" id="KW-1185">Reference proteome</keyword>
<dbReference type="Proteomes" id="UP001271769">
    <property type="component" value="Unassembled WGS sequence"/>
</dbReference>